<dbReference type="InterPro" id="IPR011928">
    <property type="entry name" value="Phage_phiJL001_Gp84"/>
</dbReference>
<dbReference type="Pfam" id="PF09356">
    <property type="entry name" value="Phage_BR0599"/>
    <property type="match status" value="1"/>
</dbReference>
<reference evidence="2" key="2">
    <citation type="submission" date="2020-09" db="EMBL/GenBank/DDBJ databases">
        <authorList>
            <person name="Sun Q."/>
            <person name="Zhou Y."/>
        </authorList>
    </citation>
    <scope>NUCLEOTIDE SEQUENCE</scope>
    <source>
        <strain evidence="2">CGMCC 1.12426</strain>
    </source>
</reference>
<gene>
    <name evidence="2" type="ORF">GCM10011316_23880</name>
</gene>
<comment type="caution">
    <text evidence="2">The sequence shown here is derived from an EMBL/GenBank/DDBJ whole genome shotgun (WGS) entry which is preliminary data.</text>
</comment>
<dbReference type="Proteomes" id="UP000605148">
    <property type="component" value="Unassembled WGS sequence"/>
</dbReference>
<sequence>MKTLPQDLADHLAGNVTTLATCWLVTRTDGAVHGFTDHDRPLQVAGTLCEPHNGLSASAMADGPGFATGGGDVAGQITGPALEARELEAGLWDGARVAVYRVNWQQPAQHILLRRAVIGEVSRDGAAFRAELRGLAHLLEARQGRVFQKACDADLGDVRCTVDLSGPAFSVTATVETAPDTATLVLGGADGFESGWFTGGRLEVTGGAASGFASEIARHVRAEGGVRVALWQPLDRPVEPGTAVRLTAGCDKRLATCAAKFANHLNFQGFPHMPGTDFVLSYPNRNTGENDGGPLVS</sequence>
<dbReference type="NCBIfam" id="TIGR02218">
    <property type="entry name" value="phg_TIGR02218"/>
    <property type="match status" value="1"/>
</dbReference>
<evidence type="ECO:0000313" key="2">
    <source>
        <dbReference type="EMBL" id="GGB51024.1"/>
    </source>
</evidence>
<dbReference type="EMBL" id="BMFA01000006">
    <property type="protein sequence ID" value="GGB51024.1"/>
    <property type="molecule type" value="Genomic_DNA"/>
</dbReference>
<dbReference type="AlphaFoldDB" id="A0A916TKY1"/>
<name>A0A916TKY1_9HYPH</name>
<accession>A0A916TKY1</accession>
<reference evidence="2" key="1">
    <citation type="journal article" date="2014" name="Int. J. Syst. Evol. Microbiol.">
        <title>Complete genome sequence of Corynebacterium casei LMG S-19264T (=DSM 44701T), isolated from a smear-ripened cheese.</title>
        <authorList>
            <consortium name="US DOE Joint Genome Institute (JGI-PGF)"/>
            <person name="Walter F."/>
            <person name="Albersmeier A."/>
            <person name="Kalinowski J."/>
            <person name="Ruckert C."/>
        </authorList>
    </citation>
    <scope>NUCLEOTIDE SEQUENCE</scope>
    <source>
        <strain evidence="2">CGMCC 1.12426</strain>
    </source>
</reference>
<protein>
    <recommendedName>
        <fullName evidence="1">Bacteriophage phiJL001 Gp84 C-terminal domain-containing protein</fullName>
    </recommendedName>
</protein>
<proteinExistence type="predicted"/>
<dbReference type="RefSeq" id="WP_150496150.1">
    <property type="nucleotide sequence ID" value="NZ_BMFA01000006.1"/>
</dbReference>
<dbReference type="InterPro" id="IPR018964">
    <property type="entry name" value="Phage_phiJL001_Gp84_C"/>
</dbReference>
<keyword evidence="3" id="KW-1185">Reference proteome</keyword>
<dbReference type="Pfam" id="PF09931">
    <property type="entry name" value="Phage_phiJL001_Gp84_N"/>
    <property type="match status" value="1"/>
</dbReference>
<organism evidence="2 3">
    <name type="scientific">Roseibium aquae</name>
    <dbReference type="NCBI Taxonomy" id="1323746"/>
    <lineage>
        <taxon>Bacteria</taxon>
        <taxon>Pseudomonadati</taxon>
        <taxon>Pseudomonadota</taxon>
        <taxon>Alphaproteobacteria</taxon>
        <taxon>Hyphomicrobiales</taxon>
        <taxon>Stappiaceae</taxon>
        <taxon>Roseibium</taxon>
    </lineage>
</organism>
<dbReference type="OrthoDB" id="1633386at2"/>
<evidence type="ECO:0000313" key="3">
    <source>
        <dbReference type="Proteomes" id="UP000605148"/>
    </source>
</evidence>
<feature type="domain" description="Bacteriophage phiJL001 Gp84 C-terminal" evidence="1">
    <location>
        <begin position="195"/>
        <end position="277"/>
    </location>
</feature>
<evidence type="ECO:0000259" key="1">
    <source>
        <dbReference type="Pfam" id="PF09356"/>
    </source>
</evidence>